<evidence type="ECO:0000256" key="3">
    <source>
        <dbReference type="PROSITE-ProRule" id="PRU00221"/>
    </source>
</evidence>
<feature type="domain" description="SLH" evidence="5">
    <location>
        <begin position="55"/>
        <end position="118"/>
    </location>
</feature>
<dbReference type="RefSeq" id="WP_261237237.1">
    <property type="nucleotide sequence ID" value="NZ_JAMXFA010000050.1"/>
</dbReference>
<dbReference type="PANTHER" id="PTHR19879:SF9">
    <property type="entry name" value="TRANSCRIPTION INITIATION FACTOR TFIID SUBUNIT 5"/>
    <property type="match status" value="1"/>
</dbReference>
<comment type="caution">
    <text evidence="6">The sequence shown here is derived from an EMBL/GenBank/DDBJ whole genome shotgun (WGS) entry which is preliminary data.</text>
</comment>
<dbReference type="PROSITE" id="PS51272">
    <property type="entry name" value="SLH"/>
    <property type="match status" value="3"/>
</dbReference>
<dbReference type="InterPro" id="IPR011047">
    <property type="entry name" value="Quinoprotein_ADH-like_sf"/>
</dbReference>
<dbReference type="Pfam" id="PF00400">
    <property type="entry name" value="WD40"/>
    <property type="match status" value="4"/>
</dbReference>
<feature type="compositionally biased region" description="Low complexity" evidence="4">
    <location>
        <begin position="259"/>
        <end position="283"/>
    </location>
</feature>
<dbReference type="Gene3D" id="2.130.10.10">
    <property type="entry name" value="YVTN repeat-like/Quinoprotein amine dehydrogenase"/>
    <property type="match status" value="2"/>
</dbReference>
<dbReference type="InterPro" id="IPR015943">
    <property type="entry name" value="WD40/YVTN_repeat-like_dom_sf"/>
</dbReference>
<accession>A0ABT2NEM5</accession>
<dbReference type="SMART" id="SM00320">
    <property type="entry name" value="WD40"/>
    <property type="match status" value="6"/>
</dbReference>
<evidence type="ECO:0000313" key="6">
    <source>
        <dbReference type="EMBL" id="MCT7981002.1"/>
    </source>
</evidence>
<feature type="repeat" description="WD" evidence="3">
    <location>
        <begin position="481"/>
        <end position="522"/>
    </location>
</feature>
<feature type="domain" description="SLH" evidence="5">
    <location>
        <begin position="119"/>
        <end position="179"/>
    </location>
</feature>
<organism evidence="6 7">
    <name type="scientific">Laspinema olomoucense D3b</name>
    <dbReference type="NCBI Taxonomy" id="2953688"/>
    <lineage>
        <taxon>Bacteria</taxon>
        <taxon>Bacillati</taxon>
        <taxon>Cyanobacteriota</taxon>
        <taxon>Cyanophyceae</taxon>
        <taxon>Oscillatoriophycideae</taxon>
        <taxon>Oscillatoriales</taxon>
        <taxon>Laspinemataceae</taxon>
        <taxon>Laspinema</taxon>
        <taxon>Laspinema olomoucense</taxon>
    </lineage>
</organism>
<dbReference type="InterPro" id="IPR001680">
    <property type="entry name" value="WD40_rpt"/>
</dbReference>
<name>A0ABT2NEM5_9CYAN</name>
<feature type="repeat" description="WD" evidence="3">
    <location>
        <begin position="523"/>
        <end position="563"/>
    </location>
</feature>
<feature type="region of interest" description="Disordered" evidence="4">
    <location>
        <begin position="259"/>
        <end position="304"/>
    </location>
</feature>
<dbReference type="PROSITE" id="PS00678">
    <property type="entry name" value="WD_REPEATS_1"/>
    <property type="match status" value="3"/>
</dbReference>
<dbReference type="PROSITE" id="PS50082">
    <property type="entry name" value="WD_REPEATS_2"/>
    <property type="match status" value="4"/>
</dbReference>
<keyword evidence="2" id="KW-0677">Repeat</keyword>
<evidence type="ECO:0000256" key="2">
    <source>
        <dbReference type="ARBA" id="ARBA00022737"/>
    </source>
</evidence>
<keyword evidence="1 3" id="KW-0853">WD repeat</keyword>
<feature type="repeat" description="WD" evidence="3">
    <location>
        <begin position="439"/>
        <end position="480"/>
    </location>
</feature>
<keyword evidence="7" id="KW-1185">Reference proteome</keyword>
<dbReference type="PROSITE" id="PS50294">
    <property type="entry name" value="WD_REPEATS_REGION"/>
    <property type="match status" value="3"/>
</dbReference>
<feature type="repeat" description="WD" evidence="3">
    <location>
        <begin position="397"/>
        <end position="438"/>
    </location>
</feature>
<reference evidence="6 7" key="1">
    <citation type="journal article" date="2022" name="Front. Microbiol.">
        <title>High genomic differentiation and limited gene flow indicate recent cryptic speciation within the genus Laspinema (cyanobacteria).</title>
        <authorList>
            <person name="Stanojkovic A."/>
            <person name="Skoupy S."/>
            <person name="Skaloud P."/>
            <person name="Dvorak P."/>
        </authorList>
    </citation>
    <scope>NUCLEOTIDE SEQUENCE [LARGE SCALE GENOMIC DNA]</scope>
    <source>
        <strain evidence="6 7">D3b</strain>
    </source>
</reference>
<feature type="domain" description="SLH" evidence="5">
    <location>
        <begin position="182"/>
        <end position="246"/>
    </location>
</feature>
<gene>
    <name evidence="6" type="ORF">NG792_25070</name>
</gene>
<sequence>MKGWQKFQGPRFFRGLGVALGETPVTLRLRPQDPMRVLRVVFGLMLPLGMMDSADAQSTYTDLTNHWARTCIENLAERDILSVFSSETFRPEDPIQRVEFASVVRQAFPNVEPVRDPVEFIDIPTDYWGREIVQDAYRRGFISPYSGRTFNPTQVIPRWQAIALLTTGLRYKSPEDGLETIEASLVDWEEIPEYARGPIAAGIQNRLVVNYPDPRTLKPTEPISRGELASMICQVQEDISAIALVPQQYVASPEAIATAETPTAETPTAETPTAETPTAETPPVETPPVETPSVETPTATPPTPPTPIAAGNQRWQTAVLTNVLNFQPTGITPDSQVEQCVTDTTGTRQCESISASMDALELAIDGQGFIMASGHRGADLAPINLWDLRTGDRIRTLEGHRGRVGALAIAPNGQRAISGGGDGEIKIWDVRTGTLTQTLTGHTSEVTGLAIAPDGNTAISSSRDRTVKLWDLNTGEVLRTLENRTAAMLDVAVSSDGRIAASSSEDGLVRLWNLQTGELIRTISADIKAVRTLAFSPNGQTLATGGEGTIRLWNIANGDLLRTIARNPEATFFEVAFSNDGETLVGTVQEGDINAIRVWDVRTGALLHFFPTAAAAIALTPDGQTLVGGGWDIKIWRMP</sequence>
<dbReference type="SUPFAM" id="SSF50998">
    <property type="entry name" value="Quinoprotein alcohol dehydrogenase-like"/>
    <property type="match status" value="1"/>
</dbReference>
<dbReference type="Pfam" id="PF00395">
    <property type="entry name" value="SLH"/>
    <property type="match status" value="3"/>
</dbReference>
<evidence type="ECO:0000259" key="5">
    <source>
        <dbReference type="PROSITE" id="PS51272"/>
    </source>
</evidence>
<dbReference type="InterPro" id="IPR020472">
    <property type="entry name" value="WD40_PAC1"/>
</dbReference>
<dbReference type="PRINTS" id="PR00320">
    <property type="entry name" value="GPROTEINBRPT"/>
</dbReference>
<dbReference type="InterPro" id="IPR019775">
    <property type="entry name" value="WD40_repeat_CS"/>
</dbReference>
<evidence type="ECO:0000256" key="1">
    <source>
        <dbReference type="ARBA" id="ARBA00022574"/>
    </source>
</evidence>
<dbReference type="InterPro" id="IPR001119">
    <property type="entry name" value="SLH_dom"/>
</dbReference>
<dbReference type="PANTHER" id="PTHR19879">
    <property type="entry name" value="TRANSCRIPTION INITIATION FACTOR TFIID"/>
    <property type="match status" value="1"/>
</dbReference>
<evidence type="ECO:0000313" key="7">
    <source>
        <dbReference type="Proteomes" id="UP001525961"/>
    </source>
</evidence>
<evidence type="ECO:0000256" key="4">
    <source>
        <dbReference type="SAM" id="MobiDB-lite"/>
    </source>
</evidence>
<dbReference type="Proteomes" id="UP001525961">
    <property type="component" value="Unassembled WGS sequence"/>
</dbReference>
<dbReference type="CDD" id="cd00200">
    <property type="entry name" value="WD40"/>
    <property type="match status" value="1"/>
</dbReference>
<dbReference type="EMBL" id="JAMXFA010000050">
    <property type="protein sequence ID" value="MCT7981002.1"/>
    <property type="molecule type" value="Genomic_DNA"/>
</dbReference>
<protein>
    <submittedName>
        <fullName evidence="6">S-layer homology domain-containing protein</fullName>
    </submittedName>
</protein>
<proteinExistence type="predicted"/>